<proteinExistence type="predicted"/>
<evidence type="ECO:0000313" key="2">
    <source>
        <dbReference type="EMBL" id="QDY51996.1"/>
    </source>
</evidence>
<evidence type="ECO:0000259" key="1">
    <source>
        <dbReference type="PROSITE" id="PS50011"/>
    </source>
</evidence>
<dbReference type="EMBL" id="MK250086">
    <property type="protein sequence ID" value="QDY51996.1"/>
    <property type="molecule type" value="Genomic_DNA"/>
</dbReference>
<dbReference type="PROSITE" id="PS50011">
    <property type="entry name" value="PROTEIN_KINASE_DOM"/>
    <property type="match status" value="1"/>
</dbReference>
<name>A0A5B8IDU2_9VIRU</name>
<dbReference type="GO" id="GO:0004672">
    <property type="term" value="F:protein kinase activity"/>
    <property type="evidence" value="ECO:0007669"/>
    <property type="project" value="InterPro"/>
</dbReference>
<protein>
    <submittedName>
        <fullName evidence="2">Protein kinase domain protein</fullName>
    </submittedName>
</protein>
<gene>
    <name evidence="2" type="ORF">2_68</name>
</gene>
<accession>A0A5B8IDU2</accession>
<organism evidence="2">
    <name type="scientific">Mimiviridae sp. ChoanoV1</name>
    <dbReference type="NCBI Taxonomy" id="2596887"/>
    <lineage>
        <taxon>Viruses</taxon>
        <taxon>Varidnaviria</taxon>
        <taxon>Bamfordvirae</taxon>
        <taxon>Nucleocytoviricota</taxon>
        <taxon>Megaviricetes</taxon>
        <taxon>Imitervirales</taxon>
        <taxon>Schizomimiviridae</taxon>
    </lineage>
</organism>
<dbReference type="InterPro" id="IPR011009">
    <property type="entry name" value="Kinase-like_dom_sf"/>
</dbReference>
<reference evidence="2" key="1">
    <citation type="submission" date="2018-11" db="EMBL/GenBank/DDBJ databases">
        <title>A distinct lineage of giant viruses engineers rhodopsin photosystems in predatory marine eukaryotes.</title>
        <authorList>
            <person name="Needham D.M."/>
            <person name="Yoshizawa S."/>
            <person name="Hosaka T."/>
            <person name="Poirier C."/>
            <person name="Choi C.-J."/>
            <person name="Hehenberger E."/>
            <person name="Irwin N.A.T."/>
            <person name="Wilken S."/>
            <person name="Yung C.-M."/>
            <person name="Bachy C."/>
            <person name="Kurihara R."/>
            <person name="Nakajima Y."/>
            <person name="Kojima K."/>
            <person name="Kimura-Someya T."/>
            <person name="Leonard G."/>
            <person name="Malmstrom R.R."/>
            <person name="Mende D."/>
            <person name="Olson D.K."/>
            <person name="Sudo Y."/>
            <person name="Sudek S."/>
            <person name="Richards T.A."/>
            <person name="DeLong E.F."/>
            <person name="Keeling P.J."/>
            <person name="Santoro A.E."/>
            <person name="Shirouzu M."/>
            <person name="Iwasaki W."/>
            <person name="Worden A.Z."/>
        </authorList>
    </citation>
    <scope>NUCLEOTIDE SEQUENCE</scope>
</reference>
<keyword evidence="2" id="KW-0808">Transferase</keyword>
<dbReference type="Gene3D" id="1.10.510.10">
    <property type="entry name" value="Transferase(Phosphotransferase) domain 1"/>
    <property type="match status" value="1"/>
</dbReference>
<dbReference type="InterPro" id="IPR000719">
    <property type="entry name" value="Prot_kinase_dom"/>
</dbReference>
<sequence>MTQEIKVINWGSTSLSFTAPFLFIKYIKKYQEYQVYEREKYISTLLKKFDWCPNLLYSDDVNKILIFENVGKPLCDKKKVPKDIKEQFNKILSDMKSLNIQHNDIKIGEILIDKNNKIYLCDFGWASINNCLGCGIDIYNGKKPYGIKNDDNTLKRLNLI</sequence>
<keyword evidence="2" id="KW-0418">Kinase</keyword>
<dbReference type="SUPFAM" id="SSF56112">
    <property type="entry name" value="Protein kinase-like (PK-like)"/>
    <property type="match status" value="1"/>
</dbReference>
<dbReference type="GO" id="GO:0005524">
    <property type="term" value="F:ATP binding"/>
    <property type="evidence" value="ECO:0007669"/>
    <property type="project" value="InterPro"/>
</dbReference>
<feature type="domain" description="Protein kinase" evidence="1">
    <location>
        <begin position="1"/>
        <end position="160"/>
    </location>
</feature>